<keyword evidence="2" id="KW-1185">Reference proteome</keyword>
<dbReference type="AlphaFoldDB" id="A0A8X6PWF1"/>
<comment type="caution">
    <text evidence="1">The sequence shown here is derived from an EMBL/GenBank/DDBJ whole genome shotgun (WGS) entry which is preliminary data.</text>
</comment>
<gene>
    <name evidence="1" type="ORF">NPIL_577421</name>
</gene>
<sequence length="42" mass="4839">MKLNTLLTIFAVIKHEAIKGYYSEKYRYAANDVRKGCCELIA</sequence>
<proteinExistence type="predicted"/>
<dbReference type="Proteomes" id="UP000887013">
    <property type="component" value="Unassembled WGS sequence"/>
</dbReference>
<dbReference type="EMBL" id="BMAW01025588">
    <property type="protein sequence ID" value="GFT93157.1"/>
    <property type="molecule type" value="Genomic_DNA"/>
</dbReference>
<protein>
    <submittedName>
        <fullName evidence="1">Uncharacterized protein</fullName>
    </submittedName>
</protein>
<evidence type="ECO:0000313" key="2">
    <source>
        <dbReference type="Proteomes" id="UP000887013"/>
    </source>
</evidence>
<accession>A0A8X6PWF1</accession>
<feature type="non-terminal residue" evidence="1">
    <location>
        <position position="42"/>
    </location>
</feature>
<evidence type="ECO:0000313" key="1">
    <source>
        <dbReference type="EMBL" id="GFT93157.1"/>
    </source>
</evidence>
<reference evidence="1" key="1">
    <citation type="submission" date="2020-08" db="EMBL/GenBank/DDBJ databases">
        <title>Multicomponent nature underlies the extraordinary mechanical properties of spider dragline silk.</title>
        <authorList>
            <person name="Kono N."/>
            <person name="Nakamura H."/>
            <person name="Mori M."/>
            <person name="Yoshida Y."/>
            <person name="Ohtoshi R."/>
            <person name="Malay A.D."/>
            <person name="Moran D.A.P."/>
            <person name="Tomita M."/>
            <person name="Numata K."/>
            <person name="Arakawa K."/>
        </authorList>
    </citation>
    <scope>NUCLEOTIDE SEQUENCE</scope>
</reference>
<name>A0A8X6PWF1_NEPPI</name>
<organism evidence="1 2">
    <name type="scientific">Nephila pilipes</name>
    <name type="common">Giant wood spider</name>
    <name type="synonym">Nephila maculata</name>
    <dbReference type="NCBI Taxonomy" id="299642"/>
    <lineage>
        <taxon>Eukaryota</taxon>
        <taxon>Metazoa</taxon>
        <taxon>Ecdysozoa</taxon>
        <taxon>Arthropoda</taxon>
        <taxon>Chelicerata</taxon>
        <taxon>Arachnida</taxon>
        <taxon>Araneae</taxon>
        <taxon>Araneomorphae</taxon>
        <taxon>Entelegynae</taxon>
        <taxon>Araneoidea</taxon>
        <taxon>Nephilidae</taxon>
        <taxon>Nephila</taxon>
    </lineage>
</organism>